<dbReference type="Pfam" id="PF19481">
    <property type="entry name" value="DUF6017"/>
    <property type="match status" value="1"/>
</dbReference>
<sequence length="295" mass="34258">MYDYFYGQQAELFSFYRVPKVLFTDEKFSNISSDAKLLYGIMLDRMNLSAKNGWVDELGRVYIIFTIEEVKGALGCAEKKAVKLLHELENKCGLIERKRIGLGKPNYIYVKNFVDNSVERQFLNCQKDNSGTVNKTLQELSKAQGNNTDIKDTDYSDTDPILSSDFSGRDVEKDEEFQSYYQYFYEELEMDYLFREFPYDKEVLESILEILVETVCSKRKLIRIASDDKPSEVVRSRLMKLNSEHIRYVLNCFKENTTKIRNPKQYALAALYNAPVTIDIKIDADVRHDMASGLI</sequence>
<organism evidence="3 4">
    <name type="scientific">Enterocloster clostridioformis</name>
    <dbReference type="NCBI Taxonomy" id="1531"/>
    <lineage>
        <taxon>Bacteria</taxon>
        <taxon>Bacillati</taxon>
        <taxon>Bacillota</taxon>
        <taxon>Clostridia</taxon>
        <taxon>Lachnospirales</taxon>
        <taxon>Lachnospiraceae</taxon>
        <taxon>Enterocloster</taxon>
    </lineage>
</organism>
<accession>A0A1I0JW11</accession>
<evidence type="ECO:0000313" key="4">
    <source>
        <dbReference type="Proteomes" id="UP000182121"/>
    </source>
</evidence>
<feature type="domain" description="DUF6017" evidence="2">
    <location>
        <begin position="167"/>
        <end position="293"/>
    </location>
</feature>
<dbReference type="EMBL" id="FOIO01000071">
    <property type="protein sequence ID" value="SEU15150.1"/>
    <property type="molecule type" value="Genomic_DNA"/>
</dbReference>
<proteinExistence type="predicted"/>
<dbReference type="InterPro" id="IPR010724">
    <property type="entry name" value="RepA_N"/>
</dbReference>
<dbReference type="AlphaFoldDB" id="A0A1I0JW11"/>
<dbReference type="Pfam" id="PF06970">
    <property type="entry name" value="RepA_N"/>
    <property type="match status" value="1"/>
</dbReference>
<reference evidence="3 4" key="1">
    <citation type="submission" date="2016-10" db="EMBL/GenBank/DDBJ databases">
        <authorList>
            <person name="Varghese N."/>
            <person name="Submissions S."/>
        </authorList>
    </citation>
    <scope>NUCLEOTIDE SEQUENCE [LARGE SCALE GENOMIC DNA]</scope>
    <source>
        <strain evidence="3 4">NLAE-zl-C196</strain>
    </source>
</reference>
<protein>
    <submittedName>
        <fullName evidence="3">Replication initiator protein A (RepA) N-terminus</fullName>
    </submittedName>
</protein>
<dbReference type="RefSeq" id="WP_074664265.1">
    <property type="nucleotide sequence ID" value="NZ_FOIO01000071.1"/>
</dbReference>
<evidence type="ECO:0000259" key="1">
    <source>
        <dbReference type="Pfam" id="PF06970"/>
    </source>
</evidence>
<evidence type="ECO:0000259" key="2">
    <source>
        <dbReference type="Pfam" id="PF19481"/>
    </source>
</evidence>
<name>A0A1I0JW11_9FIRM</name>
<gene>
    <name evidence="3" type="ORF">SAMN05216521_107117</name>
</gene>
<evidence type="ECO:0000313" key="3">
    <source>
        <dbReference type="EMBL" id="SEU15150.1"/>
    </source>
</evidence>
<comment type="caution">
    <text evidence="3">The sequence shown here is derived from an EMBL/GenBank/DDBJ whole genome shotgun (WGS) entry which is preliminary data.</text>
</comment>
<dbReference type="InterPro" id="IPR046059">
    <property type="entry name" value="DUF6017"/>
</dbReference>
<dbReference type="Proteomes" id="UP000182121">
    <property type="component" value="Unassembled WGS sequence"/>
</dbReference>
<feature type="domain" description="Replication initiator A N-terminal" evidence="1">
    <location>
        <begin position="14"/>
        <end position="88"/>
    </location>
</feature>